<comment type="subcellular location">
    <subcellularLocation>
        <location evidence="1">Membrane</location>
    </subcellularLocation>
</comment>
<dbReference type="InterPro" id="IPR050665">
    <property type="entry name" value="Cytochrome_P450_Monooxygen"/>
</dbReference>
<keyword evidence="13" id="KW-0732">Signal</keyword>
<dbReference type="STRING" id="337451.A0A3S3NRT5"/>
<dbReference type="PANTHER" id="PTHR24282">
    <property type="entry name" value="CYTOCHROME P450 FAMILY MEMBER"/>
    <property type="match status" value="1"/>
</dbReference>
<keyword evidence="3 11" id="KW-0349">Heme</keyword>
<evidence type="ECO:0000256" key="12">
    <source>
        <dbReference type="RuleBase" id="RU000461"/>
    </source>
</evidence>
<comment type="caution">
    <text evidence="14">The sequence shown here is derived from an EMBL/GenBank/DDBJ whole genome shotgun (WGS) entry which is preliminary data.</text>
</comment>
<evidence type="ECO:0000256" key="10">
    <source>
        <dbReference type="ARBA" id="ARBA00023136"/>
    </source>
</evidence>
<evidence type="ECO:0000256" key="6">
    <source>
        <dbReference type="ARBA" id="ARBA00022989"/>
    </source>
</evidence>
<keyword evidence="8 11" id="KW-0408">Iron</keyword>
<dbReference type="Pfam" id="PF00067">
    <property type="entry name" value="p450"/>
    <property type="match status" value="1"/>
</dbReference>
<dbReference type="PRINTS" id="PR00385">
    <property type="entry name" value="P450"/>
</dbReference>
<dbReference type="OrthoDB" id="1470350at2759"/>
<feature type="binding site" description="axial binding residue" evidence="11">
    <location>
        <position position="377"/>
    </location>
    <ligand>
        <name>heme</name>
        <dbReference type="ChEBI" id="CHEBI:30413"/>
    </ligand>
    <ligandPart>
        <name>Fe</name>
        <dbReference type="ChEBI" id="CHEBI:18248"/>
    </ligandPart>
</feature>
<dbReference type="EMBL" id="QPKB01000013">
    <property type="protein sequence ID" value="RWR97384.1"/>
    <property type="molecule type" value="Genomic_DNA"/>
</dbReference>
<dbReference type="SUPFAM" id="SSF48264">
    <property type="entry name" value="Cytochrome P450"/>
    <property type="match status" value="1"/>
</dbReference>
<dbReference type="InterPro" id="IPR017972">
    <property type="entry name" value="Cyt_P450_CS"/>
</dbReference>
<feature type="signal peptide" evidence="13">
    <location>
        <begin position="1"/>
        <end position="17"/>
    </location>
</feature>
<evidence type="ECO:0000313" key="15">
    <source>
        <dbReference type="Proteomes" id="UP000283530"/>
    </source>
</evidence>
<evidence type="ECO:0000256" key="5">
    <source>
        <dbReference type="ARBA" id="ARBA00022723"/>
    </source>
</evidence>
<keyword evidence="4" id="KW-0812">Transmembrane</keyword>
<gene>
    <name evidence="14" type="ORF">CKAN_02681500</name>
</gene>
<evidence type="ECO:0000256" key="2">
    <source>
        <dbReference type="ARBA" id="ARBA00010617"/>
    </source>
</evidence>
<reference evidence="14 15" key="1">
    <citation type="journal article" date="2019" name="Nat. Plants">
        <title>Stout camphor tree genome fills gaps in understanding of flowering plant genome evolution.</title>
        <authorList>
            <person name="Chaw S.M."/>
            <person name="Liu Y.C."/>
            <person name="Wu Y.W."/>
            <person name="Wang H.Y."/>
            <person name="Lin C.I."/>
            <person name="Wu C.S."/>
            <person name="Ke H.M."/>
            <person name="Chang L.Y."/>
            <person name="Hsu C.Y."/>
            <person name="Yang H.T."/>
            <person name="Sudianto E."/>
            <person name="Hsu M.H."/>
            <person name="Wu K.P."/>
            <person name="Wang L.N."/>
            <person name="Leebens-Mack J.H."/>
            <person name="Tsai I.J."/>
        </authorList>
    </citation>
    <scope>NUCLEOTIDE SEQUENCE [LARGE SCALE GENOMIC DNA]</scope>
    <source>
        <strain evidence="15">cv. Chaw 1501</strain>
        <tissue evidence="14">Young leaves</tissue>
    </source>
</reference>
<dbReference type="GO" id="GO:0016020">
    <property type="term" value="C:membrane"/>
    <property type="evidence" value="ECO:0007669"/>
    <property type="project" value="UniProtKB-SubCell"/>
</dbReference>
<dbReference type="PANTHER" id="PTHR24282:SF148">
    <property type="entry name" value="CYTOCHROME P450 72A15-LIKE"/>
    <property type="match status" value="1"/>
</dbReference>
<keyword evidence="15" id="KW-1185">Reference proteome</keyword>
<dbReference type="PRINTS" id="PR00463">
    <property type="entry name" value="EP450I"/>
</dbReference>
<organism evidence="14 15">
    <name type="scientific">Cinnamomum micranthum f. kanehirae</name>
    <dbReference type="NCBI Taxonomy" id="337451"/>
    <lineage>
        <taxon>Eukaryota</taxon>
        <taxon>Viridiplantae</taxon>
        <taxon>Streptophyta</taxon>
        <taxon>Embryophyta</taxon>
        <taxon>Tracheophyta</taxon>
        <taxon>Spermatophyta</taxon>
        <taxon>Magnoliopsida</taxon>
        <taxon>Magnoliidae</taxon>
        <taxon>Laurales</taxon>
        <taxon>Lauraceae</taxon>
        <taxon>Cinnamomum</taxon>
    </lineage>
</organism>
<evidence type="ECO:0000256" key="9">
    <source>
        <dbReference type="ARBA" id="ARBA00023033"/>
    </source>
</evidence>
<evidence type="ECO:0000256" key="7">
    <source>
        <dbReference type="ARBA" id="ARBA00023002"/>
    </source>
</evidence>
<keyword evidence="5 11" id="KW-0479">Metal-binding</keyword>
<keyword evidence="10" id="KW-0472">Membrane</keyword>
<feature type="chain" id="PRO_5018681868" evidence="13">
    <location>
        <begin position="18"/>
        <end position="429"/>
    </location>
</feature>
<dbReference type="GO" id="GO:0004497">
    <property type="term" value="F:monooxygenase activity"/>
    <property type="evidence" value="ECO:0007669"/>
    <property type="project" value="UniProtKB-KW"/>
</dbReference>
<dbReference type="GO" id="GO:0020037">
    <property type="term" value="F:heme binding"/>
    <property type="evidence" value="ECO:0007669"/>
    <property type="project" value="InterPro"/>
</dbReference>
<dbReference type="InterPro" id="IPR036396">
    <property type="entry name" value="Cyt_P450_sf"/>
</dbReference>
<evidence type="ECO:0000256" key="3">
    <source>
        <dbReference type="ARBA" id="ARBA00022617"/>
    </source>
</evidence>
<sequence length="429" mass="49115">MISFLILLSCVVKAAYSILWKPKKLEKQLRQQGINGTSYKILHGDWKEYVRSMEEAWSKPMSLTHHIVPRVIPFVHEIGMAPAFSTSCSDMIKRWAELVGPQGSCELDVWPEFQNLTGDIISRTAFGSNYEEGKRIFQLQKEQVVLVLEAAFSVYVPGLRFMPTKKNKRRMYLDKEIKSTLRDLIHRKEVAMKMGESSNNDLLGLLLQSTDCNEVGNNSKNIRLTIDEVIEECKLFYFAGHETTSVWLTWTMVVLAMHPNWQERAREEVFQICGKNTPKFESTNQLKIVTMILNEVQRLYPPVTGLFRHTTEKTRLGEISLPANVDLYLPTLLIHHDSEIWGEDSQEFKPERFSAGISAASKEQLAFFPFGWGPRICIGQSFAMIEAKIALAMILQHFSFELSPSYTHAPYTVITLQPQFGAPIILHRL</sequence>
<dbReference type="GO" id="GO:0005506">
    <property type="term" value="F:iron ion binding"/>
    <property type="evidence" value="ECO:0007669"/>
    <property type="project" value="InterPro"/>
</dbReference>
<dbReference type="Gene3D" id="1.10.630.10">
    <property type="entry name" value="Cytochrome P450"/>
    <property type="match status" value="1"/>
</dbReference>
<dbReference type="InterPro" id="IPR002401">
    <property type="entry name" value="Cyt_P450_E_grp-I"/>
</dbReference>
<evidence type="ECO:0000256" key="8">
    <source>
        <dbReference type="ARBA" id="ARBA00023004"/>
    </source>
</evidence>
<evidence type="ECO:0000256" key="4">
    <source>
        <dbReference type="ARBA" id="ARBA00022692"/>
    </source>
</evidence>
<comment type="similarity">
    <text evidence="2 12">Belongs to the cytochrome P450 family.</text>
</comment>
<proteinExistence type="inferred from homology"/>
<dbReference type="Proteomes" id="UP000283530">
    <property type="component" value="Unassembled WGS sequence"/>
</dbReference>
<dbReference type="AlphaFoldDB" id="A0A3S3NRT5"/>
<evidence type="ECO:0000256" key="13">
    <source>
        <dbReference type="SAM" id="SignalP"/>
    </source>
</evidence>
<keyword evidence="9 12" id="KW-0503">Monooxygenase</keyword>
<keyword evidence="7 12" id="KW-0560">Oxidoreductase</keyword>
<protein>
    <submittedName>
        <fullName evidence="14">Cytochrome P450 CYP72A219-like protein</fullName>
    </submittedName>
</protein>
<keyword evidence="6" id="KW-1133">Transmembrane helix</keyword>
<evidence type="ECO:0000313" key="14">
    <source>
        <dbReference type="EMBL" id="RWR97384.1"/>
    </source>
</evidence>
<dbReference type="PROSITE" id="PS00086">
    <property type="entry name" value="CYTOCHROME_P450"/>
    <property type="match status" value="1"/>
</dbReference>
<comment type="cofactor">
    <cofactor evidence="11">
        <name>heme</name>
        <dbReference type="ChEBI" id="CHEBI:30413"/>
    </cofactor>
</comment>
<dbReference type="InterPro" id="IPR001128">
    <property type="entry name" value="Cyt_P450"/>
</dbReference>
<name>A0A3S3NRT5_9MAGN</name>
<evidence type="ECO:0000256" key="1">
    <source>
        <dbReference type="ARBA" id="ARBA00004370"/>
    </source>
</evidence>
<evidence type="ECO:0000256" key="11">
    <source>
        <dbReference type="PIRSR" id="PIRSR602401-1"/>
    </source>
</evidence>
<accession>A0A3S3NRT5</accession>
<dbReference type="GO" id="GO:0016705">
    <property type="term" value="F:oxidoreductase activity, acting on paired donors, with incorporation or reduction of molecular oxygen"/>
    <property type="evidence" value="ECO:0007669"/>
    <property type="project" value="InterPro"/>
</dbReference>